<reference evidence="7" key="2">
    <citation type="submission" date="2021-03" db="UniProtKB">
        <authorList>
            <consortium name="EnsemblPlants"/>
        </authorList>
    </citation>
    <scope>IDENTIFICATION</scope>
</reference>
<dbReference type="EC" id="3.1.1.-" evidence="6"/>
<keyword evidence="5 6" id="KW-0961">Cell wall biogenesis/degradation</keyword>
<evidence type="ECO:0000313" key="8">
    <source>
        <dbReference type="Proteomes" id="UP000596660"/>
    </source>
</evidence>
<dbReference type="GO" id="GO:0016787">
    <property type="term" value="F:hydrolase activity"/>
    <property type="evidence" value="ECO:0007669"/>
    <property type="project" value="UniProtKB-KW"/>
</dbReference>
<protein>
    <recommendedName>
        <fullName evidence="6">Pectin acetylesterase</fullName>
        <ecNumber evidence="6">3.1.1.-</ecNumber>
    </recommendedName>
</protein>
<name>A0A803NE82_CHEQI</name>
<sequence>MVVLRLSVVVVVLLTFVQWCAYSQSPSQLFVDITLVKSTTAKDLGAYCLDGSLPAYHFSKGFGSGTNNWLLHIEGGGWCNDVKSCLERAKTRRGSSHYMAKGRVFPGILSNKDSHNPDFYNWNRVLLRYCDGASLAGNSKYEDGGQKIWQAMISDLLPQGLAHAEKALLSGDSAGGLAVFLHCDNFSRSLPGNATVKCISDAGLFLDIKDVAHNDTIRSLFHDVVSLQGVEQNLNQECTSSQSDPKQTVAEAVGDWYFERKVTKLIECPYPCSASCYHSVPAA</sequence>
<evidence type="ECO:0000256" key="1">
    <source>
        <dbReference type="ARBA" id="ARBA00003534"/>
    </source>
</evidence>
<reference evidence="7" key="1">
    <citation type="journal article" date="2017" name="Nature">
        <title>The genome of Chenopodium quinoa.</title>
        <authorList>
            <person name="Jarvis D.E."/>
            <person name="Ho Y.S."/>
            <person name="Lightfoot D.J."/>
            <person name="Schmoeckel S.M."/>
            <person name="Li B."/>
            <person name="Borm T.J.A."/>
            <person name="Ohyanagi H."/>
            <person name="Mineta K."/>
            <person name="Michell C.T."/>
            <person name="Saber N."/>
            <person name="Kharbatia N.M."/>
            <person name="Rupper R.R."/>
            <person name="Sharp A.R."/>
            <person name="Dally N."/>
            <person name="Boughton B.A."/>
            <person name="Woo Y.H."/>
            <person name="Gao G."/>
            <person name="Schijlen E.G.W.M."/>
            <person name="Guo X."/>
            <person name="Momin A.A."/>
            <person name="Negrao S."/>
            <person name="Al-Babili S."/>
            <person name="Gehring C."/>
            <person name="Roessner U."/>
            <person name="Jung C."/>
            <person name="Murphy K."/>
            <person name="Arold S.T."/>
            <person name="Gojobori T."/>
            <person name="van der Linden C.G."/>
            <person name="van Loo E.N."/>
            <person name="Jellen E.N."/>
            <person name="Maughan P.J."/>
            <person name="Tester M."/>
        </authorList>
    </citation>
    <scope>NUCLEOTIDE SEQUENCE [LARGE SCALE GENOMIC DNA]</scope>
    <source>
        <strain evidence="7">cv. PI 614886</strain>
    </source>
</reference>
<dbReference type="Gramene" id="AUR62044429-RA">
    <property type="protein sequence ID" value="AUR62044429-RA:cds"/>
    <property type="gene ID" value="AUR62044429"/>
</dbReference>
<comment type="subcellular location">
    <subcellularLocation>
        <location evidence="2 6">Secreted</location>
        <location evidence="2 6">Cell wall</location>
    </subcellularLocation>
</comment>
<keyword evidence="6" id="KW-0964">Secreted</keyword>
<proteinExistence type="inferred from homology"/>
<evidence type="ECO:0000313" key="7">
    <source>
        <dbReference type="EnsemblPlants" id="AUR62044429-RA:cds"/>
    </source>
</evidence>
<keyword evidence="6" id="KW-0378">Hydrolase</keyword>
<keyword evidence="4 6" id="KW-0134">Cell wall</keyword>
<dbReference type="Pfam" id="PF03283">
    <property type="entry name" value="PAE"/>
    <property type="match status" value="2"/>
</dbReference>
<dbReference type="Proteomes" id="UP000596660">
    <property type="component" value="Unplaced"/>
</dbReference>
<evidence type="ECO:0000256" key="6">
    <source>
        <dbReference type="RuleBase" id="RU363114"/>
    </source>
</evidence>
<dbReference type="GO" id="GO:0071555">
    <property type="term" value="P:cell wall organization"/>
    <property type="evidence" value="ECO:0007669"/>
    <property type="project" value="UniProtKB-KW"/>
</dbReference>
<dbReference type="EnsemblPlants" id="AUR62044429-RA">
    <property type="protein sequence ID" value="AUR62044429-RA:cds"/>
    <property type="gene ID" value="AUR62044429"/>
</dbReference>
<keyword evidence="6" id="KW-0732">Signal</keyword>
<evidence type="ECO:0000256" key="5">
    <source>
        <dbReference type="ARBA" id="ARBA00023316"/>
    </source>
</evidence>
<dbReference type="AlphaFoldDB" id="A0A803NE82"/>
<organism evidence="7 8">
    <name type="scientific">Chenopodium quinoa</name>
    <name type="common">Quinoa</name>
    <dbReference type="NCBI Taxonomy" id="63459"/>
    <lineage>
        <taxon>Eukaryota</taxon>
        <taxon>Viridiplantae</taxon>
        <taxon>Streptophyta</taxon>
        <taxon>Embryophyta</taxon>
        <taxon>Tracheophyta</taxon>
        <taxon>Spermatophyta</taxon>
        <taxon>Magnoliopsida</taxon>
        <taxon>eudicotyledons</taxon>
        <taxon>Gunneridae</taxon>
        <taxon>Pentapetalae</taxon>
        <taxon>Caryophyllales</taxon>
        <taxon>Chenopodiaceae</taxon>
        <taxon>Chenopodioideae</taxon>
        <taxon>Atripliceae</taxon>
        <taxon>Chenopodium</taxon>
    </lineage>
</organism>
<accession>A0A803NE82</accession>
<evidence type="ECO:0000256" key="2">
    <source>
        <dbReference type="ARBA" id="ARBA00004191"/>
    </source>
</evidence>
<dbReference type="OMA" id="CAPKHIY"/>
<dbReference type="InterPro" id="IPR004963">
    <property type="entry name" value="PAE/NOTUM"/>
</dbReference>
<feature type="signal peptide" evidence="6">
    <location>
        <begin position="1"/>
        <end position="23"/>
    </location>
</feature>
<evidence type="ECO:0000256" key="3">
    <source>
        <dbReference type="ARBA" id="ARBA00005784"/>
    </source>
</evidence>
<comment type="function">
    <text evidence="1 6">Hydrolyzes acetyl esters in homogalacturonan regions of pectin. In type I primary cell wall, galacturonic acid residues of pectin can be acetylated at the O-2 and O-3 positions. Decreasing the degree of acetylation of pectin gels in vitro alters their physical properties.</text>
</comment>
<keyword evidence="8" id="KW-1185">Reference proteome</keyword>
<dbReference type="PANTHER" id="PTHR21562:SF69">
    <property type="entry name" value="PECTIN ACETYLESTERASE 9"/>
    <property type="match status" value="1"/>
</dbReference>
<comment type="similarity">
    <text evidence="3 6">Belongs to the pectinacetylesterase family.</text>
</comment>
<feature type="chain" id="PRO_5031611033" description="Pectin acetylesterase" evidence="6">
    <location>
        <begin position="24"/>
        <end position="283"/>
    </location>
</feature>
<evidence type="ECO:0000256" key="4">
    <source>
        <dbReference type="ARBA" id="ARBA00022512"/>
    </source>
</evidence>
<dbReference type="PANTHER" id="PTHR21562">
    <property type="entry name" value="NOTUM-RELATED"/>
    <property type="match status" value="1"/>
</dbReference>